<name>A0A3N4KDF6_9PEZI</name>
<feature type="region of interest" description="Disordered" evidence="1">
    <location>
        <begin position="325"/>
        <end position="345"/>
    </location>
</feature>
<organism evidence="3 4">
    <name type="scientific">Morchella conica CCBAS932</name>
    <dbReference type="NCBI Taxonomy" id="1392247"/>
    <lineage>
        <taxon>Eukaryota</taxon>
        <taxon>Fungi</taxon>
        <taxon>Dikarya</taxon>
        <taxon>Ascomycota</taxon>
        <taxon>Pezizomycotina</taxon>
        <taxon>Pezizomycetes</taxon>
        <taxon>Pezizales</taxon>
        <taxon>Morchellaceae</taxon>
        <taxon>Morchella</taxon>
    </lineage>
</organism>
<dbReference type="PANTHER" id="PTHR47332">
    <property type="entry name" value="SET DOMAIN-CONTAINING PROTEIN 5"/>
    <property type="match status" value="1"/>
</dbReference>
<dbReference type="EMBL" id="ML119162">
    <property type="protein sequence ID" value="RPB08517.1"/>
    <property type="molecule type" value="Genomic_DNA"/>
</dbReference>
<dbReference type="Gene3D" id="2.170.270.10">
    <property type="entry name" value="SET domain"/>
    <property type="match status" value="1"/>
</dbReference>
<dbReference type="SUPFAM" id="SSF82199">
    <property type="entry name" value="SET domain"/>
    <property type="match status" value="1"/>
</dbReference>
<proteinExistence type="predicted"/>
<dbReference type="AlphaFoldDB" id="A0A3N4KDF6"/>
<dbReference type="Pfam" id="PF00856">
    <property type="entry name" value="SET"/>
    <property type="match status" value="1"/>
</dbReference>
<dbReference type="InterPro" id="IPR046341">
    <property type="entry name" value="SET_dom_sf"/>
</dbReference>
<evidence type="ECO:0000313" key="3">
    <source>
        <dbReference type="EMBL" id="RPB08517.1"/>
    </source>
</evidence>
<feature type="domain" description="SET" evidence="2">
    <location>
        <begin position="2"/>
        <end position="187"/>
    </location>
</feature>
<dbReference type="Proteomes" id="UP000277580">
    <property type="component" value="Unassembled WGS sequence"/>
</dbReference>
<dbReference type="PANTHER" id="PTHR47332:SF4">
    <property type="entry name" value="SET DOMAIN-CONTAINING PROTEIN 5"/>
    <property type="match status" value="1"/>
</dbReference>
<dbReference type="InParanoid" id="A0A3N4KDF6"/>
<sequence>MAPEYVVVSAENNPAKTGMTLHSRRAFRSGELIFTEKPFIIIKNQPEAQFMKNLWKVLAKDFRKESRAGKEEHRIVEAFKLLSKEDQSAFLMLFNARQKLLTRAQNHVCSCRTAPGPTSVLELLGIYLTNLQFIHDDSTEVFKDISRINHACAANAYLKWNQRRGYMEVIAARDIPMSDVEITIDYSEKFASLIFSNAKDVRDHCYYFYGFWCRCLLCLRNIPQENSIVISNSKNHTDDETELYLDRAEELILTNRAYIDTIELNAAQEKEAFLFLTQRARGHISKKISEFPSRLETLFYDFGISWRTYGGNSYIRRRVEYHTALSQSSQNQSSTEESAKRSPISVRNNDLIDHLRLSESNEKEDVTSRVNLEASIGKKNKGDRSIEPLTVSLGGEAESKPRPVPLSKVTRRLSRENLKETMPLVHSGVNKCSVPYGTFNPIANPLEARYSKKVDKRLPMYRRSHQPRLNSHPVVPSINRSKKGYSDEINVFSGPQVNRVGCLSSVTQNLCKFGKGASAIRTSNSGNKTPEKAPTVNEEGNSAESEALAAKIREIFDRAAVNLSQAMGGAGVALDIRLPSEESVGTVNSLDRDLWFCSDRNGESDAREISQQLDNLTNFQPLNRGSSCPDLRGGCEPDLAGIDNRENQHGRGQDNESW</sequence>
<feature type="region of interest" description="Disordered" evidence="1">
    <location>
        <begin position="618"/>
        <end position="658"/>
    </location>
</feature>
<protein>
    <recommendedName>
        <fullName evidence="2">SET domain-containing protein</fullName>
    </recommendedName>
</protein>
<accession>A0A3N4KDF6</accession>
<gene>
    <name evidence="3" type="ORF">P167DRAFT_578207</name>
</gene>
<evidence type="ECO:0000256" key="1">
    <source>
        <dbReference type="SAM" id="MobiDB-lite"/>
    </source>
</evidence>
<feature type="compositionally biased region" description="Basic and acidic residues" evidence="1">
    <location>
        <begin position="643"/>
        <end position="658"/>
    </location>
</feature>
<evidence type="ECO:0000313" key="4">
    <source>
        <dbReference type="Proteomes" id="UP000277580"/>
    </source>
</evidence>
<reference evidence="3 4" key="1">
    <citation type="journal article" date="2018" name="Nat. Ecol. Evol.">
        <title>Pezizomycetes genomes reveal the molecular basis of ectomycorrhizal truffle lifestyle.</title>
        <authorList>
            <person name="Murat C."/>
            <person name="Payen T."/>
            <person name="Noel B."/>
            <person name="Kuo A."/>
            <person name="Morin E."/>
            <person name="Chen J."/>
            <person name="Kohler A."/>
            <person name="Krizsan K."/>
            <person name="Balestrini R."/>
            <person name="Da Silva C."/>
            <person name="Montanini B."/>
            <person name="Hainaut M."/>
            <person name="Levati E."/>
            <person name="Barry K.W."/>
            <person name="Belfiori B."/>
            <person name="Cichocki N."/>
            <person name="Clum A."/>
            <person name="Dockter R.B."/>
            <person name="Fauchery L."/>
            <person name="Guy J."/>
            <person name="Iotti M."/>
            <person name="Le Tacon F."/>
            <person name="Lindquist E.A."/>
            <person name="Lipzen A."/>
            <person name="Malagnac F."/>
            <person name="Mello A."/>
            <person name="Molinier V."/>
            <person name="Miyauchi S."/>
            <person name="Poulain J."/>
            <person name="Riccioni C."/>
            <person name="Rubini A."/>
            <person name="Sitrit Y."/>
            <person name="Splivallo R."/>
            <person name="Traeger S."/>
            <person name="Wang M."/>
            <person name="Zifcakova L."/>
            <person name="Wipf D."/>
            <person name="Zambonelli A."/>
            <person name="Paolocci F."/>
            <person name="Nowrousian M."/>
            <person name="Ottonello S."/>
            <person name="Baldrian P."/>
            <person name="Spatafora J.W."/>
            <person name="Henrissat B."/>
            <person name="Nagy L.G."/>
            <person name="Aury J.M."/>
            <person name="Wincker P."/>
            <person name="Grigoriev I.V."/>
            <person name="Bonfante P."/>
            <person name="Martin F.M."/>
        </authorList>
    </citation>
    <scope>NUCLEOTIDE SEQUENCE [LARGE SCALE GENOMIC DNA]</scope>
    <source>
        <strain evidence="3 4">CCBAS932</strain>
    </source>
</reference>
<feature type="region of interest" description="Disordered" evidence="1">
    <location>
        <begin position="521"/>
        <end position="542"/>
    </location>
</feature>
<evidence type="ECO:0000259" key="2">
    <source>
        <dbReference type="PROSITE" id="PS50280"/>
    </source>
</evidence>
<dbReference type="STRING" id="1392247.A0A3N4KDF6"/>
<dbReference type="PROSITE" id="PS50280">
    <property type="entry name" value="SET"/>
    <property type="match status" value="1"/>
</dbReference>
<dbReference type="InterPro" id="IPR053185">
    <property type="entry name" value="SET_domain_protein"/>
</dbReference>
<keyword evidence="4" id="KW-1185">Reference proteome</keyword>
<dbReference type="InterPro" id="IPR001214">
    <property type="entry name" value="SET_dom"/>
</dbReference>
<dbReference type="OrthoDB" id="438641at2759"/>